<evidence type="ECO:0000256" key="1">
    <source>
        <dbReference type="SAM" id="MobiDB-lite"/>
    </source>
</evidence>
<keyword evidence="4" id="KW-1185">Reference proteome</keyword>
<feature type="compositionally biased region" description="Low complexity" evidence="1">
    <location>
        <begin position="551"/>
        <end position="571"/>
    </location>
</feature>
<gene>
    <name evidence="3" type="ORF">GCM10010251_01190</name>
</gene>
<organism evidence="3 4">
    <name type="scientific">Streptomyces aurantiogriseus</name>
    <dbReference type="NCBI Taxonomy" id="66870"/>
    <lineage>
        <taxon>Bacteria</taxon>
        <taxon>Bacillati</taxon>
        <taxon>Actinomycetota</taxon>
        <taxon>Actinomycetes</taxon>
        <taxon>Kitasatosporales</taxon>
        <taxon>Streptomycetaceae</taxon>
        <taxon>Streptomyces</taxon>
    </lineage>
</organism>
<dbReference type="Pfam" id="PF03432">
    <property type="entry name" value="Relaxase"/>
    <property type="match status" value="1"/>
</dbReference>
<dbReference type="AlphaFoldDB" id="A0A918BT57"/>
<feature type="region of interest" description="Disordered" evidence="1">
    <location>
        <begin position="167"/>
        <end position="199"/>
    </location>
</feature>
<dbReference type="EMBL" id="BMSX01000001">
    <property type="protein sequence ID" value="GGQ90725.1"/>
    <property type="molecule type" value="Genomic_DNA"/>
</dbReference>
<evidence type="ECO:0000313" key="4">
    <source>
        <dbReference type="Proteomes" id="UP000658320"/>
    </source>
</evidence>
<reference evidence="3" key="1">
    <citation type="journal article" date="2014" name="Int. J. Syst. Evol. Microbiol.">
        <title>Complete genome sequence of Corynebacterium casei LMG S-19264T (=DSM 44701T), isolated from a smear-ripened cheese.</title>
        <authorList>
            <consortium name="US DOE Joint Genome Institute (JGI-PGF)"/>
            <person name="Walter F."/>
            <person name="Albersmeier A."/>
            <person name="Kalinowski J."/>
            <person name="Ruckert C."/>
        </authorList>
    </citation>
    <scope>NUCLEOTIDE SEQUENCE</scope>
    <source>
        <strain evidence="3">JCM 4346</strain>
    </source>
</reference>
<feature type="compositionally biased region" description="Basic and acidic residues" evidence="1">
    <location>
        <begin position="180"/>
        <end position="199"/>
    </location>
</feature>
<name>A0A918BT57_9ACTN</name>
<accession>A0A918BT57</accession>
<sequence>MIPSIHDRGSETIGLIRYLYGPGTEEEHIDPHLVAAFDPLTPDPGRDPKATYEQLQRLLDQPVNALPAGKRPEKHVWHLSVRAAPEDPILSDEDWAAIARRMVAATGIAPDGDDQACRWAAVRHADDHIHIIATLVRDDGRRPRLHNEARRAQTECRRIEADYNLRRVAPGDGTAAKRPTSAERHKADRQGRDRPAREELHETVRQAVAGAASEAEFFARLKAAGLLIHQRVAPSGDLLGYKVALPGDVNDDGEPIYYAGSTLAPDLSLPRIRERFPTTHDAHGDEQETATRRSAARSRGAVSAPAAARRSATRAAWTVLVTFDQDGDGAAAARIAAAGEMLDTLAQTSAAHTRQQLRDAAWAFERATRSHTRAEYRHAQALRRAARDLRYSGPALGRGEDGATTAMLIDTLFFLATAAAHWHAQRHHAQQAEAARQAAAHLRAAYAAAAEEPIARLRNQGLSLVDPVRDWAAALLRATTPEIAEAVVSEPGWPALAATLTHVYQAGHNPQELLTEAVAHRELDTAGSVSDVLVWRLRRIADLPADAAETPSTRPARHSPPASSPGAARLPGQGGAPQGHRR</sequence>
<feature type="compositionally biased region" description="Gly residues" evidence="1">
    <location>
        <begin position="572"/>
        <end position="582"/>
    </location>
</feature>
<proteinExistence type="predicted"/>
<dbReference type="Proteomes" id="UP000658320">
    <property type="component" value="Unassembled WGS sequence"/>
</dbReference>
<feature type="domain" description="MobA/VirD2-like nuclease" evidence="2">
    <location>
        <begin position="71"/>
        <end position="165"/>
    </location>
</feature>
<comment type="caution">
    <text evidence="3">The sequence shown here is derived from an EMBL/GenBank/DDBJ whole genome shotgun (WGS) entry which is preliminary data.</text>
</comment>
<reference evidence="3" key="2">
    <citation type="submission" date="2020-09" db="EMBL/GenBank/DDBJ databases">
        <authorList>
            <person name="Sun Q."/>
            <person name="Ohkuma M."/>
        </authorList>
    </citation>
    <scope>NUCLEOTIDE SEQUENCE</scope>
    <source>
        <strain evidence="3">JCM 4346</strain>
    </source>
</reference>
<feature type="compositionally biased region" description="Low complexity" evidence="1">
    <location>
        <begin position="297"/>
        <end position="307"/>
    </location>
</feature>
<evidence type="ECO:0000259" key="2">
    <source>
        <dbReference type="Pfam" id="PF03432"/>
    </source>
</evidence>
<protein>
    <submittedName>
        <fullName evidence="3">Mobilization protein</fullName>
    </submittedName>
</protein>
<feature type="compositionally biased region" description="Basic and acidic residues" evidence="1">
    <location>
        <begin position="277"/>
        <end position="291"/>
    </location>
</feature>
<dbReference type="InterPro" id="IPR005094">
    <property type="entry name" value="Endonuclease_MobA/VirD2"/>
</dbReference>
<evidence type="ECO:0000313" key="3">
    <source>
        <dbReference type="EMBL" id="GGQ90725.1"/>
    </source>
</evidence>
<dbReference type="RefSeq" id="WP_184905713.1">
    <property type="nucleotide sequence ID" value="NZ_BMSX01000001.1"/>
</dbReference>
<feature type="region of interest" description="Disordered" evidence="1">
    <location>
        <begin position="277"/>
        <end position="307"/>
    </location>
</feature>
<feature type="region of interest" description="Disordered" evidence="1">
    <location>
        <begin position="544"/>
        <end position="582"/>
    </location>
</feature>